<reference evidence="1" key="1">
    <citation type="submission" date="2023-05" db="EMBL/GenBank/DDBJ databases">
        <title>Limnohabitans sp. strain HM2-2 Genome sequencing and assembly.</title>
        <authorList>
            <person name="Jung Y."/>
        </authorList>
    </citation>
    <scope>NUCLEOTIDE SEQUENCE</scope>
    <source>
        <strain evidence="1">HM2-2</strain>
    </source>
</reference>
<dbReference type="EMBL" id="JASGBH010000009">
    <property type="protein sequence ID" value="MDI9234666.1"/>
    <property type="molecule type" value="Genomic_DNA"/>
</dbReference>
<organism evidence="1 2">
    <name type="scientific">Limnohabitans lacus</name>
    <dbReference type="NCBI Taxonomy" id="3045173"/>
    <lineage>
        <taxon>Bacteria</taxon>
        <taxon>Pseudomonadati</taxon>
        <taxon>Pseudomonadota</taxon>
        <taxon>Betaproteobacteria</taxon>
        <taxon>Burkholderiales</taxon>
        <taxon>Comamonadaceae</taxon>
        <taxon>Limnohabitans</taxon>
    </lineage>
</organism>
<keyword evidence="2" id="KW-1185">Reference proteome</keyword>
<name>A0ABT6X966_9BURK</name>
<accession>A0ABT6X966</accession>
<proteinExistence type="predicted"/>
<gene>
    <name evidence="1" type="ORF">QLQ16_12580</name>
</gene>
<sequence>MNFDIEEFFFCQLFGMFCPENSANAGQRQGIAATLPLNTYPLN</sequence>
<dbReference type="Proteomes" id="UP001431902">
    <property type="component" value="Unassembled WGS sequence"/>
</dbReference>
<evidence type="ECO:0000313" key="2">
    <source>
        <dbReference type="Proteomes" id="UP001431902"/>
    </source>
</evidence>
<protein>
    <submittedName>
        <fullName evidence="1">Uncharacterized protein</fullName>
    </submittedName>
</protein>
<comment type="caution">
    <text evidence="1">The sequence shown here is derived from an EMBL/GenBank/DDBJ whole genome shotgun (WGS) entry which is preliminary data.</text>
</comment>
<evidence type="ECO:0000313" key="1">
    <source>
        <dbReference type="EMBL" id="MDI9234666.1"/>
    </source>
</evidence>